<evidence type="ECO:0000313" key="1">
    <source>
        <dbReference type="EMBL" id="CAI2181564.1"/>
    </source>
</evidence>
<name>A0A9W4SU22_9GLOM</name>
<gene>
    <name evidence="1" type="ORF">FWILDA_LOCUS10148</name>
</gene>
<reference evidence="1" key="1">
    <citation type="submission" date="2022-08" db="EMBL/GenBank/DDBJ databases">
        <authorList>
            <person name="Kallberg Y."/>
            <person name="Tangrot J."/>
            <person name="Rosling A."/>
        </authorList>
    </citation>
    <scope>NUCLEOTIDE SEQUENCE</scope>
    <source>
        <strain evidence="1">Wild A</strain>
    </source>
</reference>
<proteinExistence type="predicted"/>
<comment type="caution">
    <text evidence="1">The sequence shown here is derived from an EMBL/GenBank/DDBJ whole genome shotgun (WGS) entry which is preliminary data.</text>
</comment>
<dbReference type="Proteomes" id="UP001153678">
    <property type="component" value="Unassembled WGS sequence"/>
</dbReference>
<dbReference type="AlphaFoldDB" id="A0A9W4SU22"/>
<protein>
    <submittedName>
        <fullName evidence="1">5215_t:CDS:1</fullName>
    </submittedName>
</protein>
<accession>A0A9W4SU22</accession>
<sequence length="115" mass="13238">MMILIKISEKYHGKFALCSKIELKKDSKIINISESVIFIHNNMVISRIICDIAKQSVKNHFGYKMKVIIEAHHKIKRKPKSHIDVEKLVGHSLHAKFLNVSTTSSYSYLDKNLDS</sequence>
<organism evidence="1 2">
    <name type="scientific">Funneliformis geosporum</name>
    <dbReference type="NCBI Taxonomy" id="1117311"/>
    <lineage>
        <taxon>Eukaryota</taxon>
        <taxon>Fungi</taxon>
        <taxon>Fungi incertae sedis</taxon>
        <taxon>Mucoromycota</taxon>
        <taxon>Glomeromycotina</taxon>
        <taxon>Glomeromycetes</taxon>
        <taxon>Glomerales</taxon>
        <taxon>Glomeraceae</taxon>
        <taxon>Funneliformis</taxon>
    </lineage>
</organism>
<evidence type="ECO:0000313" key="2">
    <source>
        <dbReference type="Proteomes" id="UP001153678"/>
    </source>
</evidence>
<dbReference type="OrthoDB" id="2378570at2759"/>
<dbReference type="EMBL" id="CAMKVN010002545">
    <property type="protein sequence ID" value="CAI2181564.1"/>
    <property type="molecule type" value="Genomic_DNA"/>
</dbReference>
<keyword evidence="2" id="KW-1185">Reference proteome</keyword>